<comment type="caution">
    <text evidence="1">The sequence shown here is derived from an EMBL/GenBank/DDBJ whole genome shotgun (WGS) entry which is preliminary data.</text>
</comment>
<name>X1KT00_9ZZZZ</name>
<protein>
    <submittedName>
        <fullName evidence="1">Uncharacterized protein</fullName>
    </submittedName>
</protein>
<evidence type="ECO:0000313" key="1">
    <source>
        <dbReference type="EMBL" id="GAI10212.1"/>
    </source>
</evidence>
<gene>
    <name evidence="1" type="ORF">S06H3_10714</name>
</gene>
<proteinExistence type="predicted"/>
<dbReference type="EMBL" id="BARV01005025">
    <property type="protein sequence ID" value="GAI10212.1"/>
    <property type="molecule type" value="Genomic_DNA"/>
</dbReference>
<sequence>VTVAKIVVKMSVSGLNAVRFANWMKKLVIGKIVPWVIFAAKEPK</sequence>
<accession>X1KT00</accession>
<feature type="non-terminal residue" evidence="1">
    <location>
        <position position="1"/>
    </location>
</feature>
<organism evidence="1">
    <name type="scientific">marine sediment metagenome</name>
    <dbReference type="NCBI Taxonomy" id="412755"/>
    <lineage>
        <taxon>unclassified sequences</taxon>
        <taxon>metagenomes</taxon>
        <taxon>ecological metagenomes</taxon>
    </lineage>
</organism>
<reference evidence="1" key="1">
    <citation type="journal article" date="2014" name="Front. Microbiol.">
        <title>High frequency of phylogenetically diverse reductive dehalogenase-homologous genes in deep subseafloor sedimentary metagenomes.</title>
        <authorList>
            <person name="Kawai M."/>
            <person name="Futagami T."/>
            <person name="Toyoda A."/>
            <person name="Takaki Y."/>
            <person name="Nishi S."/>
            <person name="Hori S."/>
            <person name="Arai W."/>
            <person name="Tsubouchi T."/>
            <person name="Morono Y."/>
            <person name="Uchiyama I."/>
            <person name="Ito T."/>
            <person name="Fujiyama A."/>
            <person name="Inagaki F."/>
            <person name="Takami H."/>
        </authorList>
    </citation>
    <scope>NUCLEOTIDE SEQUENCE</scope>
    <source>
        <strain evidence="1">Expedition CK06-06</strain>
    </source>
</reference>
<dbReference type="AlphaFoldDB" id="X1KT00"/>